<dbReference type="OrthoDB" id="9804184at2"/>
<dbReference type="EMBL" id="PXYH01000001">
    <property type="protein sequence ID" value="PSJ48429.1"/>
    <property type="molecule type" value="Genomic_DNA"/>
</dbReference>
<reference evidence="7 8" key="1">
    <citation type="submission" date="2018-03" db="EMBL/GenBank/DDBJ databases">
        <title>The draft genome of Zobellella taiwanensis JCM 13381.</title>
        <authorList>
            <person name="Liu L."/>
            <person name="Li L."/>
            <person name="Wang T."/>
            <person name="Zhang X."/>
            <person name="Liang L."/>
        </authorList>
    </citation>
    <scope>NUCLEOTIDE SEQUENCE [LARGE SCALE GENOMIC DNA]</scope>
    <source>
        <strain evidence="7 8">JCM 13381</strain>
    </source>
</reference>
<evidence type="ECO:0000259" key="6">
    <source>
        <dbReference type="Pfam" id="PF06803"/>
    </source>
</evidence>
<dbReference type="RefSeq" id="WP_106451882.1">
    <property type="nucleotide sequence ID" value="NZ_PXYH01000001.1"/>
</dbReference>
<dbReference type="GO" id="GO:0012505">
    <property type="term" value="C:endomembrane system"/>
    <property type="evidence" value="ECO:0007669"/>
    <property type="project" value="UniProtKB-SubCell"/>
</dbReference>
<proteinExistence type="predicted"/>
<keyword evidence="4 5" id="KW-0472">Membrane</keyword>
<feature type="domain" description="DUF1232" evidence="6">
    <location>
        <begin position="79"/>
        <end position="112"/>
    </location>
</feature>
<evidence type="ECO:0000256" key="5">
    <source>
        <dbReference type="SAM" id="Phobius"/>
    </source>
</evidence>
<organism evidence="7 8">
    <name type="scientific">Zobellella taiwanensis</name>
    <dbReference type="NCBI Taxonomy" id="347535"/>
    <lineage>
        <taxon>Bacteria</taxon>
        <taxon>Pseudomonadati</taxon>
        <taxon>Pseudomonadota</taxon>
        <taxon>Gammaproteobacteria</taxon>
        <taxon>Aeromonadales</taxon>
        <taxon>Aeromonadaceae</taxon>
        <taxon>Zobellella</taxon>
    </lineage>
</organism>
<evidence type="ECO:0000256" key="2">
    <source>
        <dbReference type="ARBA" id="ARBA00022692"/>
    </source>
</evidence>
<comment type="caution">
    <text evidence="7">The sequence shown here is derived from an EMBL/GenBank/DDBJ whole genome shotgun (WGS) entry which is preliminary data.</text>
</comment>
<keyword evidence="3 5" id="KW-1133">Transmembrane helix</keyword>
<sequence length="138" mass="15654">MALTDEQRRAARERFLADAEQVDPAGLEQAARRGEHKMAAFGERPPASLSEWWQELKLMLGLLNDYRKGDYRQVPWKVIAAITGAVIYFVSPLDVVPDFLPLAGYLDDALVIKLALDLARADLARYAHWKQRQPPSHE</sequence>
<evidence type="ECO:0000256" key="1">
    <source>
        <dbReference type="ARBA" id="ARBA00004127"/>
    </source>
</evidence>
<comment type="subcellular location">
    <subcellularLocation>
        <location evidence="1">Endomembrane system</location>
        <topology evidence="1">Multi-pass membrane protein</topology>
    </subcellularLocation>
</comment>
<evidence type="ECO:0000256" key="4">
    <source>
        <dbReference type="ARBA" id="ARBA00023136"/>
    </source>
</evidence>
<keyword evidence="8" id="KW-1185">Reference proteome</keyword>
<name>A0A2P7RDZ6_9GAMM</name>
<dbReference type="AlphaFoldDB" id="A0A2P7RDZ6"/>
<evidence type="ECO:0000313" key="8">
    <source>
        <dbReference type="Proteomes" id="UP000242181"/>
    </source>
</evidence>
<evidence type="ECO:0000256" key="3">
    <source>
        <dbReference type="ARBA" id="ARBA00022989"/>
    </source>
</evidence>
<keyword evidence="2 5" id="KW-0812">Transmembrane</keyword>
<dbReference type="Pfam" id="PF06803">
    <property type="entry name" value="DUF1232"/>
    <property type="match status" value="1"/>
</dbReference>
<accession>A0A2P7RDZ6</accession>
<dbReference type="InterPro" id="IPR010652">
    <property type="entry name" value="DUF1232"/>
</dbReference>
<evidence type="ECO:0000313" key="7">
    <source>
        <dbReference type="EMBL" id="PSJ48429.1"/>
    </source>
</evidence>
<dbReference type="Proteomes" id="UP000242181">
    <property type="component" value="Unassembled WGS sequence"/>
</dbReference>
<feature type="transmembrane region" description="Helical" evidence="5">
    <location>
        <begin position="74"/>
        <end position="91"/>
    </location>
</feature>
<protein>
    <submittedName>
        <fullName evidence="7">DUF1232 domain-containing protein</fullName>
    </submittedName>
</protein>
<gene>
    <name evidence="7" type="ORF">C7I36_00995</name>
</gene>